<dbReference type="PANTHER" id="PTHR31791">
    <property type="entry name" value="FRIGIDA-LIKE PROTEIN 3-RELATED"/>
    <property type="match status" value="1"/>
</dbReference>
<dbReference type="GO" id="GO:0009908">
    <property type="term" value="P:flower development"/>
    <property type="evidence" value="ECO:0007669"/>
    <property type="project" value="UniProtKB-KW"/>
</dbReference>
<dbReference type="InterPro" id="IPR012474">
    <property type="entry name" value="Frigida"/>
</dbReference>
<evidence type="ECO:0000313" key="6">
    <source>
        <dbReference type="Proteomes" id="UP000554482"/>
    </source>
</evidence>
<sequence length="503" mass="56789">MEKIEEALDSTKIKKENLRKAFDLVQLHSSCLSSFNLQWNDLEIHFDSLQSSLHQSFKQLQSLENKLHECQHNDVVEQQQEVSSFRIELKSFCLDMNGCSLRSYIMDRRKEITATRDDVVYALKFALDPAKLVLDALQGFYPLKSKRDRSGGELGAIRRTCVLLLEGLSIISPEIKDDVKEEAKKLAVDWKFKMNAESDGQLEALVFLQLLGTYGLASEFDEDELLELLVNISRRRQAVDLFRGLGFHDKLSGYIQTLSNKGKQIDAIKFTYAFEMVDKFPPVPLLKAYLNESKKVAQEVLKKGNNSLQSQNEAIAKETAYLKAMIKCIEEYKLESQYDRQSLDKRIEQLEKQKVERKRPIVTGPSPVFRSQQNQQMQLQNGNKRLHMEGSKIADSAMNTFAPSSQMHLQPTGLLREYVAPYLSSSSHYSLAGTTPTILPPYMSEAGGPSVGAASLNVNTNQSPSLPHLYSSESHLPSSIYDRSLAFGGYGLLPSYGSSHFYS</sequence>
<proteinExistence type="inferred from homology"/>
<keyword evidence="3 4" id="KW-0287">Flowering</keyword>
<dbReference type="EMBL" id="JABWDY010007169">
    <property type="protein sequence ID" value="KAF5203170.1"/>
    <property type="molecule type" value="Genomic_DNA"/>
</dbReference>
<keyword evidence="2 4" id="KW-0221">Differentiation</keyword>
<evidence type="ECO:0000256" key="4">
    <source>
        <dbReference type="RuleBase" id="RU364012"/>
    </source>
</evidence>
<dbReference type="Pfam" id="PF07899">
    <property type="entry name" value="Frigida"/>
    <property type="match status" value="1"/>
</dbReference>
<evidence type="ECO:0000256" key="3">
    <source>
        <dbReference type="ARBA" id="ARBA00023089"/>
    </source>
</evidence>
<dbReference type="AlphaFoldDB" id="A0A7J6X3H7"/>
<reference evidence="5 6" key="1">
    <citation type="submission" date="2020-06" db="EMBL/GenBank/DDBJ databases">
        <title>Transcriptomic and genomic resources for Thalictrum thalictroides and T. hernandezii: Facilitating candidate gene discovery in an emerging model plant lineage.</title>
        <authorList>
            <person name="Arias T."/>
            <person name="Riano-Pachon D.M."/>
            <person name="Di Stilio V.S."/>
        </authorList>
    </citation>
    <scope>NUCLEOTIDE SEQUENCE [LARGE SCALE GENOMIC DNA]</scope>
    <source>
        <strain evidence="6">cv. WT478/WT964</strain>
        <tissue evidence="5">Leaves</tissue>
    </source>
</reference>
<keyword evidence="4" id="KW-0217">Developmental protein</keyword>
<dbReference type="OrthoDB" id="1166059at2759"/>
<evidence type="ECO:0000313" key="5">
    <source>
        <dbReference type="EMBL" id="KAF5203170.1"/>
    </source>
</evidence>
<comment type="caution">
    <text evidence="5">The sequence shown here is derived from an EMBL/GenBank/DDBJ whole genome shotgun (WGS) entry which is preliminary data.</text>
</comment>
<name>A0A7J6X3H7_THATH</name>
<dbReference type="GO" id="GO:0030154">
    <property type="term" value="P:cell differentiation"/>
    <property type="evidence" value="ECO:0007669"/>
    <property type="project" value="UniProtKB-KW"/>
</dbReference>
<organism evidence="5 6">
    <name type="scientific">Thalictrum thalictroides</name>
    <name type="common">Rue-anemone</name>
    <name type="synonym">Anemone thalictroides</name>
    <dbReference type="NCBI Taxonomy" id="46969"/>
    <lineage>
        <taxon>Eukaryota</taxon>
        <taxon>Viridiplantae</taxon>
        <taxon>Streptophyta</taxon>
        <taxon>Embryophyta</taxon>
        <taxon>Tracheophyta</taxon>
        <taxon>Spermatophyta</taxon>
        <taxon>Magnoliopsida</taxon>
        <taxon>Ranunculales</taxon>
        <taxon>Ranunculaceae</taxon>
        <taxon>Thalictroideae</taxon>
        <taxon>Thalictrum</taxon>
    </lineage>
</organism>
<evidence type="ECO:0000256" key="2">
    <source>
        <dbReference type="ARBA" id="ARBA00022782"/>
    </source>
</evidence>
<dbReference type="Proteomes" id="UP000554482">
    <property type="component" value="Unassembled WGS sequence"/>
</dbReference>
<comment type="similarity">
    <text evidence="1 4">Belongs to the Frigida family.</text>
</comment>
<accession>A0A7J6X3H7</accession>
<dbReference type="PANTHER" id="PTHR31791:SF47">
    <property type="entry name" value="INACTIVE FRIGIDA-LIKE PROTEIN 2"/>
    <property type="match status" value="1"/>
</dbReference>
<gene>
    <name evidence="5" type="ORF">FRX31_007247</name>
</gene>
<keyword evidence="6" id="KW-1185">Reference proteome</keyword>
<protein>
    <recommendedName>
        <fullName evidence="4">FRIGIDA-like protein</fullName>
    </recommendedName>
</protein>
<evidence type="ECO:0000256" key="1">
    <source>
        <dbReference type="ARBA" id="ARBA00008956"/>
    </source>
</evidence>